<keyword evidence="6" id="KW-0107">Calcium channel</keyword>
<keyword evidence="9" id="KW-0106">Calcium</keyword>
<keyword evidence="2" id="KW-0813">Transport</keyword>
<keyword evidence="3" id="KW-1003">Cell membrane</keyword>
<proteinExistence type="inferred from homology"/>
<dbReference type="PROSITE" id="PS50088">
    <property type="entry name" value="ANK_REPEAT"/>
    <property type="match status" value="10"/>
</dbReference>
<dbReference type="Gene3D" id="1.25.40.20">
    <property type="entry name" value="Ankyrin repeat-containing domain"/>
    <property type="match status" value="4"/>
</dbReference>
<keyword evidence="10 31" id="KW-1133">Transmembrane helix</keyword>
<comment type="catalytic activity">
    <reaction evidence="22">
        <text>Zn(2+)(in) = Zn(2+)(out)</text>
        <dbReference type="Rhea" id="RHEA:29351"/>
        <dbReference type="ChEBI" id="CHEBI:29105"/>
    </reaction>
</comment>
<reference evidence="33" key="2">
    <citation type="submission" date="2025-09" db="UniProtKB">
        <authorList>
            <consortium name="Ensembl"/>
        </authorList>
    </citation>
    <scope>IDENTIFICATION</scope>
</reference>
<evidence type="ECO:0000256" key="25">
    <source>
        <dbReference type="ARBA" id="ARBA00061660"/>
    </source>
</evidence>
<gene>
    <name evidence="33" type="primary">TRPA1</name>
</gene>
<dbReference type="Pfam" id="PF00520">
    <property type="entry name" value="Ion_trans"/>
    <property type="match status" value="1"/>
</dbReference>
<sequence>MGFGCKAQYQGGVKMSVGRAVRGDFIVLCFEDAALFLTEIVAHGIACRLRSFIKKNRSGLTKVDELNATPLHHAAEGGQIELMQLIIDDSSCEVLNVMDSSGNTPLHWATKKNQVESVSLLLSRGANPNILNSNMMAPLHMAVQSLHNEIVKVIQHSSTDVNLEGEAGNTPIIVACYKDNPEALTLLIENGGKICKPNKTGCMPIHAAAFSGAKTCMEILLKKGEELGHSAKTHINFTNNGKCSPLHLAVQSGDLEMIKMCIEFGAQIDLKQNEKCTALHFAATQGATEIVKLMMSSYAGEESIIDAVDGNKETLLHRTALFDHYELAEYLISMGANIDSVDIEGRSPLLLATSCASWKIVNLLLSKGANVSLKDHLGRNFLHLTVLQPGGLQHLNEQFLQMEHIKNLVVDEDNEGCTPLHYACRQGVALSVNNLLSLNVSIYSKSRDKKSPLHFAASYGRINTCQRLIRDMKDTRLLNEGDKKGMTPLHLAAQNGHEKVVQFLLKRGALFLCDYKGWTALHHAAFGGYTRTMQIILDTNVKCTDRVDEEGNTALHLAAREGHAKAVRLLLDYGAKILFNKAVASFFHEAIHNRRKDVVSAVILHKRWEEAVMTFSHYSSANKCPLLEMVEYLPDSFKLVLDNCIIESSEEKTSRDFYIEYNFRYLQCPLTLNKKLKDGEDIFYEPLTTLNAMVRHNRMELLSHPVCKEYLLMKWMAYGFRAHLMNLGIYSLGLIPLTLLVTHIQPGRPLNGTEIYEARPLEYEVLSFLTSFNMVCMCLVLIMSLLGICKEIFQLIQQKLKYLLDYSNLLDWTIYTTSIIFVSSLFINTPAHLQWECGAIAVYLSWMNFLLYLQRFENYGIYVVMFWEILRTLIRIAVVFFFLILAFGLSFFVLLGSQQTYSTPLLSVMKTFAMMLGDINYHDAFLDPLLSSELPYPFLSYTVLIIFTLLIPILLMNLLIGLAVGDIAEVQKYAALKRIAMQVNLHTNLEKKLPFWFLSRVDQESITVYPNRPRYCGFMVRCVFQYCFGCEDSTTDAQSTDTTLELEVLKQKYRLKDISTLLEKQHDLIKLIIQKMEIVSEAEDEDSNDLFQHKFRKRQLEHKNSKWDTVLKAVKTNVPNPSTEKNNSFF</sequence>
<feature type="transmembrane region" description="Helical" evidence="31">
    <location>
        <begin position="833"/>
        <end position="853"/>
    </location>
</feature>
<evidence type="ECO:0000256" key="9">
    <source>
        <dbReference type="ARBA" id="ARBA00022837"/>
    </source>
</evidence>
<evidence type="ECO:0000256" key="14">
    <source>
        <dbReference type="ARBA" id="ARBA00023097"/>
    </source>
</evidence>
<keyword evidence="14" id="KW-0558">Oxidation</keyword>
<dbReference type="PANTHER" id="PTHR47143:SF1">
    <property type="entry name" value="ION_TRANS DOMAIN-CONTAINING PROTEIN"/>
    <property type="match status" value="1"/>
</dbReference>
<evidence type="ECO:0000256" key="29">
    <source>
        <dbReference type="ARBA" id="ARBA00079849"/>
    </source>
</evidence>
<dbReference type="AlphaFoldDB" id="A0A663MYW9"/>
<dbReference type="InterPro" id="IPR005821">
    <property type="entry name" value="Ion_trans_dom"/>
</dbReference>
<protein>
    <recommendedName>
        <fullName evidence="27">Transient receptor potential cation channel subfamily A member 1</fullName>
    </recommendedName>
    <alternativeName>
        <fullName evidence="29">Ankyrin-like with transmembrane domains protein 1</fullName>
    </alternativeName>
    <alternativeName>
        <fullName evidence="28">Wasabi receptor</fullName>
    </alternativeName>
</protein>
<evidence type="ECO:0000313" key="33">
    <source>
        <dbReference type="Ensembl" id="ENSACUP00000016707.1"/>
    </source>
</evidence>
<keyword evidence="15 31" id="KW-0472">Membrane</keyword>
<evidence type="ECO:0000313" key="34">
    <source>
        <dbReference type="Proteomes" id="UP000472269"/>
    </source>
</evidence>
<evidence type="ECO:0000256" key="15">
    <source>
        <dbReference type="ARBA" id="ARBA00023136"/>
    </source>
</evidence>
<evidence type="ECO:0000256" key="24">
    <source>
        <dbReference type="ARBA" id="ARBA00036634"/>
    </source>
</evidence>
<dbReference type="GO" id="GO:0009409">
    <property type="term" value="P:response to cold"/>
    <property type="evidence" value="ECO:0007669"/>
    <property type="project" value="UniProtKB-ARBA"/>
</dbReference>
<evidence type="ECO:0000256" key="12">
    <source>
        <dbReference type="ARBA" id="ARBA00023054"/>
    </source>
</evidence>
<evidence type="ECO:0000256" key="26">
    <source>
        <dbReference type="ARBA" id="ARBA00063125"/>
    </source>
</evidence>
<evidence type="ECO:0000256" key="31">
    <source>
        <dbReference type="SAM" id="Phobius"/>
    </source>
</evidence>
<dbReference type="GO" id="GO:0005262">
    <property type="term" value="F:calcium channel activity"/>
    <property type="evidence" value="ECO:0007669"/>
    <property type="project" value="UniProtKB-KW"/>
</dbReference>
<organism evidence="33 34">
    <name type="scientific">Athene cunicularia</name>
    <name type="common">Burrowing owl</name>
    <name type="synonym">Speotyto cunicularia</name>
    <dbReference type="NCBI Taxonomy" id="194338"/>
    <lineage>
        <taxon>Eukaryota</taxon>
        <taxon>Metazoa</taxon>
        <taxon>Chordata</taxon>
        <taxon>Craniata</taxon>
        <taxon>Vertebrata</taxon>
        <taxon>Euteleostomi</taxon>
        <taxon>Archelosauria</taxon>
        <taxon>Archosauria</taxon>
        <taxon>Dinosauria</taxon>
        <taxon>Saurischia</taxon>
        <taxon>Theropoda</taxon>
        <taxon>Coelurosauria</taxon>
        <taxon>Aves</taxon>
        <taxon>Neognathae</taxon>
        <taxon>Neoaves</taxon>
        <taxon>Telluraves</taxon>
        <taxon>Strigiformes</taxon>
        <taxon>Strigidae</taxon>
        <taxon>Athene</taxon>
    </lineage>
</organism>
<feature type="repeat" description="ANK" evidence="30">
    <location>
        <begin position="448"/>
        <end position="480"/>
    </location>
</feature>
<feature type="transmembrane region" description="Helical" evidence="31">
    <location>
        <begin position="724"/>
        <end position="745"/>
    </location>
</feature>
<keyword evidence="17" id="KW-0325">Glycoprotein</keyword>
<dbReference type="SUPFAM" id="SSF48403">
    <property type="entry name" value="Ankyrin repeat"/>
    <property type="match status" value="2"/>
</dbReference>
<dbReference type="PROSITE" id="PS50297">
    <property type="entry name" value="ANK_REP_REGION"/>
    <property type="match status" value="6"/>
</dbReference>
<evidence type="ECO:0000259" key="32">
    <source>
        <dbReference type="Pfam" id="PF00520"/>
    </source>
</evidence>
<feature type="transmembrane region" description="Helical" evidence="31">
    <location>
        <begin position="765"/>
        <end position="788"/>
    </location>
</feature>
<evidence type="ECO:0000256" key="4">
    <source>
        <dbReference type="ARBA" id="ARBA00022568"/>
    </source>
</evidence>
<dbReference type="PANTHER" id="PTHR47143">
    <property type="entry name" value="TRANSIENT RECEPTOR POTENTIAL CATION CHANNEL PROTEIN PAINLESS"/>
    <property type="match status" value="1"/>
</dbReference>
<dbReference type="Ensembl" id="ENSACUT00000017820.1">
    <property type="protein sequence ID" value="ENSACUP00000016707.1"/>
    <property type="gene ID" value="ENSACUG00000011163.1"/>
</dbReference>
<keyword evidence="16" id="KW-1015">Disulfide bond</keyword>
<feature type="repeat" description="ANK" evidence="30">
    <location>
        <begin position="311"/>
        <end position="343"/>
    </location>
</feature>
<feature type="repeat" description="ANK" evidence="30">
    <location>
        <begin position="241"/>
        <end position="273"/>
    </location>
</feature>
<keyword evidence="11 30" id="KW-0040">ANK repeat</keyword>
<evidence type="ECO:0000256" key="1">
    <source>
        <dbReference type="ARBA" id="ARBA00004651"/>
    </source>
</evidence>
<evidence type="ECO:0000256" key="18">
    <source>
        <dbReference type="ARBA" id="ARBA00023278"/>
    </source>
</evidence>
<dbReference type="InterPro" id="IPR036770">
    <property type="entry name" value="Ankyrin_rpt-contain_sf"/>
</dbReference>
<keyword evidence="18" id="KW-0379">Hydroxylation</keyword>
<feature type="repeat" description="ANK" evidence="30">
    <location>
        <begin position="134"/>
        <end position="166"/>
    </location>
</feature>
<keyword evidence="13" id="KW-0406">Ion transport</keyword>
<evidence type="ECO:0000256" key="30">
    <source>
        <dbReference type="PROSITE-ProRule" id="PRU00023"/>
    </source>
</evidence>
<evidence type="ECO:0000256" key="10">
    <source>
        <dbReference type="ARBA" id="ARBA00022989"/>
    </source>
</evidence>
<feature type="repeat" description="ANK" evidence="30">
    <location>
        <begin position="550"/>
        <end position="582"/>
    </location>
</feature>
<evidence type="ECO:0000256" key="28">
    <source>
        <dbReference type="ARBA" id="ARBA00079767"/>
    </source>
</evidence>
<keyword evidence="8" id="KW-0677">Repeat</keyword>
<evidence type="ECO:0000256" key="13">
    <source>
        <dbReference type="ARBA" id="ARBA00023065"/>
    </source>
</evidence>
<feature type="repeat" description="ANK" evidence="30">
    <location>
        <begin position="101"/>
        <end position="133"/>
    </location>
</feature>
<evidence type="ECO:0000256" key="21">
    <source>
        <dbReference type="ARBA" id="ARBA00034430"/>
    </source>
</evidence>
<accession>A0A663MYW9</accession>
<dbReference type="GO" id="GO:0003008">
    <property type="term" value="P:system process"/>
    <property type="evidence" value="ECO:0007669"/>
    <property type="project" value="UniProtKB-ARBA"/>
</dbReference>
<feature type="repeat" description="ANK" evidence="30">
    <location>
        <begin position="167"/>
        <end position="199"/>
    </location>
</feature>
<keyword evidence="12" id="KW-0175">Coiled coil</keyword>
<keyword evidence="5" id="KW-0716">Sensory transduction</keyword>
<dbReference type="GO" id="GO:1902495">
    <property type="term" value="C:transmembrane transporter complex"/>
    <property type="evidence" value="ECO:0007669"/>
    <property type="project" value="TreeGrafter"/>
</dbReference>
<evidence type="ECO:0000256" key="6">
    <source>
        <dbReference type="ARBA" id="ARBA00022673"/>
    </source>
</evidence>
<feature type="repeat" description="ANK" evidence="30">
    <location>
        <begin position="484"/>
        <end position="509"/>
    </location>
</feature>
<feature type="repeat" description="ANK" evidence="30">
    <location>
        <begin position="344"/>
        <end position="376"/>
    </location>
</feature>
<comment type="catalytic activity">
    <reaction evidence="20">
        <text>Mg(2+)(in) = Mg(2+)(out)</text>
        <dbReference type="Rhea" id="RHEA:29827"/>
        <dbReference type="ChEBI" id="CHEBI:18420"/>
    </reaction>
</comment>
<evidence type="ECO:0000256" key="27">
    <source>
        <dbReference type="ARBA" id="ARBA00074970"/>
    </source>
</evidence>
<comment type="subcellular location">
    <subcellularLocation>
        <location evidence="1">Cell membrane</location>
        <topology evidence="1">Multi-pass membrane protein</topology>
    </subcellularLocation>
</comment>
<evidence type="ECO:0000256" key="7">
    <source>
        <dbReference type="ARBA" id="ARBA00022692"/>
    </source>
</evidence>
<evidence type="ECO:0000256" key="11">
    <source>
        <dbReference type="ARBA" id="ARBA00023043"/>
    </source>
</evidence>
<comment type="catalytic activity">
    <reaction evidence="21">
        <text>K(+)(in) = K(+)(out)</text>
        <dbReference type="Rhea" id="RHEA:29463"/>
        <dbReference type="ChEBI" id="CHEBI:29103"/>
    </reaction>
</comment>
<evidence type="ECO:0000256" key="19">
    <source>
        <dbReference type="ARBA" id="ARBA00023303"/>
    </source>
</evidence>
<comment type="catalytic activity">
    <reaction evidence="24">
        <text>Ca(2+)(in) = Ca(2+)(out)</text>
        <dbReference type="Rhea" id="RHEA:29671"/>
        <dbReference type="ChEBI" id="CHEBI:29108"/>
    </reaction>
</comment>
<evidence type="ECO:0000256" key="22">
    <source>
        <dbReference type="ARBA" id="ARBA00034634"/>
    </source>
</evidence>
<dbReference type="GO" id="GO:0005886">
    <property type="term" value="C:plasma membrane"/>
    <property type="evidence" value="ECO:0007669"/>
    <property type="project" value="UniProtKB-SubCell"/>
</dbReference>
<feature type="transmembrane region" description="Helical" evidence="31">
    <location>
        <begin position="873"/>
        <end position="895"/>
    </location>
</feature>
<keyword evidence="4" id="KW-0109">Calcium transport</keyword>
<dbReference type="SMART" id="SM00248">
    <property type="entry name" value="ANK"/>
    <property type="match status" value="14"/>
</dbReference>
<name>A0A663MYW9_ATHCN</name>
<dbReference type="PRINTS" id="PR01415">
    <property type="entry name" value="ANKYRIN"/>
</dbReference>
<comment type="subunit">
    <text evidence="26">Homotetramer. Interacts with TMEM100. Interacts with EGLN1. Interacts with the scorpion wasabi receptor toxin at the same site that electrophiles but in a non-covalent manner.</text>
</comment>
<dbReference type="FunFam" id="1.25.40.20:FF:000272">
    <property type="entry name" value="Transient receptor potential cation channel subfamily A member 1"/>
    <property type="match status" value="1"/>
</dbReference>
<keyword evidence="7 31" id="KW-0812">Transmembrane</keyword>
<evidence type="ECO:0000256" key="5">
    <source>
        <dbReference type="ARBA" id="ARBA00022606"/>
    </source>
</evidence>
<dbReference type="OMA" id="HWATEKN"/>
<feature type="repeat" description="ANK" evidence="30">
    <location>
        <begin position="415"/>
        <end position="447"/>
    </location>
</feature>
<evidence type="ECO:0000256" key="17">
    <source>
        <dbReference type="ARBA" id="ARBA00023180"/>
    </source>
</evidence>
<dbReference type="Proteomes" id="UP000472269">
    <property type="component" value="Unplaced"/>
</dbReference>
<evidence type="ECO:0000256" key="2">
    <source>
        <dbReference type="ARBA" id="ARBA00022448"/>
    </source>
</evidence>
<evidence type="ECO:0000256" key="3">
    <source>
        <dbReference type="ARBA" id="ARBA00022475"/>
    </source>
</evidence>
<feature type="domain" description="Ion transport" evidence="32">
    <location>
        <begin position="762"/>
        <end position="973"/>
    </location>
</feature>
<dbReference type="Pfam" id="PF12796">
    <property type="entry name" value="Ank_2"/>
    <property type="match status" value="6"/>
</dbReference>
<evidence type="ECO:0000256" key="16">
    <source>
        <dbReference type="ARBA" id="ARBA00023157"/>
    </source>
</evidence>
<comment type="catalytic activity">
    <reaction evidence="23">
        <text>Na(+)(in) = Na(+)(out)</text>
        <dbReference type="Rhea" id="RHEA:34963"/>
        <dbReference type="ChEBI" id="CHEBI:29101"/>
    </reaction>
</comment>
<keyword evidence="19" id="KW-0407">Ion channel</keyword>
<dbReference type="InterPro" id="IPR052076">
    <property type="entry name" value="TRP_cation_channel"/>
</dbReference>
<evidence type="ECO:0000256" key="8">
    <source>
        <dbReference type="ARBA" id="ARBA00022737"/>
    </source>
</evidence>
<reference evidence="33" key="1">
    <citation type="submission" date="2025-08" db="UniProtKB">
        <authorList>
            <consortium name="Ensembl"/>
        </authorList>
    </citation>
    <scope>IDENTIFICATION</scope>
</reference>
<dbReference type="InterPro" id="IPR002110">
    <property type="entry name" value="Ankyrin_rpt"/>
</dbReference>
<feature type="transmembrane region" description="Helical" evidence="31">
    <location>
        <begin position="938"/>
        <end position="964"/>
    </location>
</feature>
<keyword evidence="34" id="KW-1185">Reference proteome</keyword>
<comment type="similarity">
    <text evidence="25">Belongs to the transient receptor (TC 1.A.4) family.</text>
</comment>
<evidence type="ECO:0000256" key="23">
    <source>
        <dbReference type="ARBA" id="ARBA00036239"/>
    </source>
</evidence>
<evidence type="ECO:0000256" key="20">
    <source>
        <dbReference type="ARBA" id="ARBA00034269"/>
    </source>
</evidence>